<evidence type="ECO:0000256" key="2">
    <source>
        <dbReference type="ARBA" id="ARBA00010304"/>
    </source>
</evidence>
<dbReference type="GO" id="GO:0036297">
    <property type="term" value="P:interstrand cross-link repair"/>
    <property type="evidence" value="ECO:0007669"/>
    <property type="project" value="TreeGrafter"/>
</dbReference>
<evidence type="ECO:0000259" key="14">
    <source>
        <dbReference type="PROSITE" id="PS50835"/>
    </source>
</evidence>
<evidence type="ECO:0000256" key="11">
    <source>
        <dbReference type="ARBA" id="ARBA00039759"/>
    </source>
</evidence>
<dbReference type="AlphaFoldDB" id="A0AAN9Z5T3"/>
<sequence>MSTFNGIVREIPNISIDRFDGFNLRSTVFFLSHCHADHMQGLFTNNFLAHLKKDNVFLYCSDLSYHILMNTPIKEVKESVKIVSFLMETIIEVLPSEHYSQPQNITVTAIPAGHCPGSIMFMFEGVCGRILYTGDIRIMEGDIKKMKQLLNCDGSAKSIETLYLDTTFLDTSYEYFPPRKNSAESLCKLISDWISQSSEHYVHIVTAAKHGSEYLFVEIFKSLKIKVHVNFDHFILYQNIPEVEPAITASSGLSQVHACGVQGEPCRFLEGKKKQGLVRTIKPSAMWFRNRQKSDDTVIESRERISFKVAYSCHSSLSELADIIEFLQPKKIVPCVIPPNANKNDFKIFLRSFHQSLKQERSLLCEMKNREEISRSEFKRLQSEEQPCNRNKPEVNKNASSPPHKTSRFNT</sequence>
<feature type="region of interest" description="Disordered" evidence="13">
    <location>
        <begin position="376"/>
        <end position="411"/>
    </location>
</feature>
<dbReference type="Gene3D" id="3.40.50.12650">
    <property type="match status" value="1"/>
</dbReference>
<feature type="compositionally biased region" description="Polar residues" evidence="13">
    <location>
        <begin position="397"/>
        <end position="411"/>
    </location>
</feature>
<dbReference type="PANTHER" id="PTHR23240:SF8">
    <property type="entry name" value="PROTEIN ARTEMIS"/>
    <property type="match status" value="1"/>
</dbReference>
<evidence type="ECO:0000256" key="10">
    <source>
        <dbReference type="ARBA" id="ARBA00023242"/>
    </source>
</evidence>
<evidence type="ECO:0000256" key="4">
    <source>
        <dbReference type="ARBA" id="ARBA00022759"/>
    </source>
</evidence>
<evidence type="ECO:0000256" key="13">
    <source>
        <dbReference type="SAM" id="MobiDB-lite"/>
    </source>
</evidence>
<keyword evidence="9" id="KW-0234">DNA repair</keyword>
<comment type="similarity">
    <text evidence="2">Belongs to the DNA repair metallo-beta-lactamase (DRMBL) family.</text>
</comment>
<dbReference type="InterPro" id="IPR007110">
    <property type="entry name" value="Ig-like_dom"/>
</dbReference>
<evidence type="ECO:0000256" key="3">
    <source>
        <dbReference type="ARBA" id="ARBA00022722"/>
    </source>
</evidence>
<keyword evidence="16" id="KW-1185">Reference proteome</keyword>
<evidence type="ECO:0000313" key="16">
    <source>
        <dbReference type="Proteomes" id="UP001378592"/>
    </source>
</evidence>
<evidence type="ECO:0000256" key="5">
    <source>
        <dbReference type="ARBA" id="ARBA00022763"/>
    </source>
</evidence>
<feature type="domain" description="Ig-like" evidence="14">
    <location>
        <begin position="241"/>
        <end position="324"/>
    </location>
</feature>
<evidence type="ECO:0000256" key="12">
    <source>
        <dbReference type="ARBA" id="ARBA00042677"/>
    </source>
</evidence>
<dbReference type="PROSITE" id="PS50835">
    <property type="entry name" value="IG_LIKE"/>
    <property type="match status" value="1"/>
</dbReference>
<name>A0AAN9Z5T3_9ORTH</name>
<keyword evidence="3" id="KW-0540">Nuclease</keyword>
<dbReference type="InterPro" id="IPR036866">
    <property type="entry name" value="RibonucZ/Hydroxyglut_hydro"/>
</dbReference>
<dbReference type="Proteomes" id="UP001378592">
    <property type="component" value="Unassembled WGS sequence"/>
</dbReference>
<keyword evidence="8" id="KW-0233">DNA recombination</keyword>
<comment type="subcellular location">
    <subcellularLocation>
        <location evidence="1">Nucleus</location>
    </subcellularLocation>
</comment>
<keyword evidence="5" id="KW-0227">DNA damage</keyword>
<dbReference type="GO" id="GO:0004519">
    <property type="term" value="F:endonuclease activity"/>
    <property type="evidence" value="ECO:0007669"/>
    <property type="project" value="UniProtKB-KW"/>
</dbReference>
<keyword evidence="4" id="KW-0255">Endonuclease</keyword>
<protein>
    <recommendedName>
        <fullName evidence="11">Protein artemis</fullName>
    </recommendedName>
    <alternativeName>
        <fullName evidence="12">DNA cross-link repair 1C protein</fullName>
    </alternativeName>
</protein>
<dbReference type="EMBL" id="JAZDUA010000077">
    <property type="protein sequence ID" value="KAK7869233.1"/>
    <property type="molecule type" value="Genomic_DNA"/>
</dbReference>
<evidence type="ECO:0000256" key="6">
    <source>
        <dbReference type="ARBA" id="ARBA00022801"/>
    </source>
</evidence>
<evidence type="ECO:0000313" key="15">
    <source>
        <dbReference type="EMBL" id="KAK7869233.1"/>
    </source>
</evidence>
<dbReference type="PANTHER" id="PTHR23240">
    <property type="entry name" value="DNA CROSS-LINK REPAIR PROTEIN PSO2/SNM1-RELATED"/>
    <property type="match status" value="1"/>
</dbReference>
<evidence type="ECO:0000256" key="8">
    <source>
        <dbReference type="ARBA" id="ARBA00023172"/>
    </source>
</evidence>
<evidence type="ECO:0000256" key="7">
    <source>
        <dbReference type="ARBA" id="ARBA00022839"/>
    </source>
</evidence>
<proteinExistence type="inferred from homology"/>
<comment type="caution">
    <text evidence="15">The sequence shown here is derived from an EMBL/GenBank/DDBJ whole genome shotgun (WGS) entry which is preliminary data.</text>
</comment>
<dbReference type="Pfam" id="PF07522">
    <property type="entry name" value="DRMBL"/>
    <property type="match status" value="1"/>
</dbReference>
<accession>A0AAN9Z5T3</accession>
<evidence type="ECO:0000256" key="1">
    <source>
        <dbReference type="ARBA" id="ARBA00004123"/>
    </source>
</evidence>
<dbReference type="GO" id="GO:0000723">
    <property type="term" value="P:telomere maintenance"/>
    <property type="evidence" value="ECO:0007669"/>
    <property type="project" value="TreeGrafter"/>
</dbReference>
<evidence type="ECO:0000256" key="9">
    <source>
        <dbReference type="ARBA" id="ARBA00023204"/>
    </source>
</evidence>
<dbReference type="GO" id="GO:0005634">
    <property type="term" value="C:nucleus"/>
    <property type="evidence" value="ECO:0007669"/>
    <property type="project" value="UniProtKB-SubCell"/>
</dbReference>
<dbReference type="GO" id="GO:0006303">
    <property type="term" value="P:double-strand break repair via nonhomologous end joining"/>
    <property type="evidence" value="ECO:0007669"/>
    <property type="project" value="TreeGrafter"/>
</dbReference>
<reference evidence="15 16" key="1">
    <citation type="submission" date="2024-03" db="EMBL/GenBank/DDBJ databases">
        <title>The genome assembly and annotation of the cricket Gryllus longicercus Weissman &amp; Gray.</title>
        <authorList>
            <person name="Szrajer S."/>
            <person name="Gray D."/>
            <person name="Ylla G."/>
        </authorList>
    </citation>
    <scope>NUCLEOTIDE SEQUENCE [LARGE SCALE GENOMIC DNA]</scope>
    <source>
        <strain evidence="15">DAG 2021-001</strain>
        <tissue evidence="15">Whole body minus gut</tissue>
    </source>
</reference>
<organism evidence="15 16">
    <name type="scientific">Gryllus longicercus</name>
    <dbReference type="NCBI Taxonomy" id="2509291"/>
    <lineage>
        <taxon>Eukaryota</taxon>
        <taxon>Metazoa</taxon>
        <taxon>Ecdysozoa</taxon>
        <taxon>Arthropoda</taxon>
        <taxon>Hexapoda</taxon>
        <taxon>Insecta</taxon>
        <taxon>Pterygota</taxon>
        <taxon>Neoptera</taxon>
        <taxon>Polyneoptera</taxon>
        <taxon>Orthoptera</taxon>
        <taxon>Ensifera</taxon>
        <taxon>Gryllidea</taxon>
        <taxon>Grylloidea</taxon>
        <taxon>Gryllidae</taxon>
        <taxon>Gryllinae</taxon>
        <taxon>Gryllus</taxon>
    </lineage>
</organism>
<dbReference type="GO" id="GO:0003684">
    <property type="term" value="F:damaged DNA binding"/>
    <property type="evidence" value="ECO:0007669"/>
    <property type="project" value="TreeGrafter"/>
</dbReference>
<dbReference type="InterPro" id="IPR011084">
    <property type="entry name" value="DRMBL"/>
</dbReference>
<dbReference type="GO" id="GO:0006310">
    <property type="term" value="P:DNA recombination"/>
    <property type="evidence" value="ECO:0007669"/>
    <property type="project" value="UniProtKB-KW"/>
</dbReference>
<dbReference type="SUPFAM" id="SSF56281">
    <property type="entry name" value="Metallo-hydrolase/oxidoreductase"/>
    <property type="match status" value="1"/>
</dbReference>
<keyword evidence="10" id="KW-0539">Nucleus</keyword>
<gene>
    <name evidence="15" type="ORF">R5R35_000864</name>
</gene>
<keyword evidence="6" id="KW-0378">Hydrolase</keyword>
<dbReference type="Gene3D" id="3.60.15.10">
    <property type="entry name" value="Ribonuclease Z/Hydroxyacylglutathione hydrolase-like"/>
    <property type="match status" value="1"/>
</dbReference>
<dbReference type="Pfam" id="PF23023">
    <property type="entry name" value="Anti-Pycsar_Apyc1"/>
    <property type="match status" value="1"/>
</dbReference>
<dbReference type="GO" id="GO:0035312">
    <property type="term" value="F:5'-3' DNA exonuclease activity"/>
    <property type="evidence" value="ECO:0007669"/>
    <property type="project" value="TreeGrafter"/>
</dbReference>
<keyword evidence="7" id="KW-0269">Exonuclease</keyword>